<dbReference type="AlphaFoldDB" id="A0A1X1Y0U7"/>
<keyword evidence="2" id="KW-1185">Reference proteome</keyword>
<dbReference type="InterPro" id="IPR006680">
    <property type="entry name" value="Amidohydro-rel"/>
</dbReference>
<dbReference type="InterPro" id="IPR032465">
    <property type="entry name" value="ACMSD"/>
</dbReference>
<dbReference type="KEGG" id="mlj:MLAC_23690"/>
<dbReference type="Pfam" id="PF04909">
    <property type="entry name" value="Amidohydro_2"/>
    <property type="match status" value="1"/>
</dbReference>
<accession>A0A1X1Y0U7</accession>
<dbReference type="Proteomes" id="UP000466396">
    <property type="component" value="Chromosome"/>
</dbReference>
<protein>
    <submittedName>
        <fullName evidence="1">Antibiotic resistance protein</fullName>
    </submittedName>
</protein>
<dbReference type="OrthoDB" id="1407586at2"/>
<gene>
    <name evidence="1" type="ORF">MLAC_23690</name>
</gene>
<dbReference type="STRING" id="169765.AWC15_02890"/>
<proteinExistence type="predicted"/>
<dbReference type="GO" id="GO:0016831">
    <property type="term" value="F:carboxy-lyase activity"/>
    <property type="evidence" value="ECO:0007669"/>
    <property type="project" value="InterPro"/>
</dbReference>
<evidence type="ECO:0000313" key="1">
    <source>
        <dbReference type="EMBL" id="BBX97075.1"/>
    </source>
</evidence>
<dbReference type="InterPro" id="IPR032466">
    <property type="entry name" value="Metal_Hydrolase"/>
</dbReference>
<dbReference type="PANTHER" id="PTHR21240">
    <property type="entry name" value="2-AMINO-3-CARBOXYLMUCONATE-6-SEMIALDEHYDE DECARBOXYLASE"/>
    <property type="match status" value="1"/>
</dbReference>
<dbReference type="EMBL" id="AP022581">
    <property type="protein sequence ID" value="BBX97075.1"/>
    <property type="molecule type" value="Genomic_DNA"/>
</dbReference>
<organism evidence="1 2">
    <name type="scientific">Mycobacterium lacus</name>
    <dbReference type="NCBI Taxonomy" id="169765"/>
    <lineage>
        <taxon>Bacteria</taxon>
        <taxon>Bacillati</taxon>
        <taxon>Actinomycetota</taxon>
        <taxon>Actinomycetes</taxon>
        <taxon>Mycobacteriales</taxon>
        <taxon>Mycobacteriaceae</taxon>
        <taxon>Mycobacterium</taxon>
    </lineage>
</organism>
<dbReference type="Gene3D" id="3.20.20.140">
    <property type="entry name" value="Metal-dependent hydrolases"/>
    <property type="match status" value="1"/>
</dbReference>
<name>A0A1X1Y0U7_9MYCO</name>
<dbReference type="GO" id="GO:0016787">
    <property type="term" value="F:hydrolase activity"/>
    <property type="evidence" value="ECO:0007669"/>
    <property type="project" value="InterPro"/>
</dbReference>
<dbReference type="SUPFAM" id="SSF51556">
    <property type="entry name" value="Metallo-dependent hydrolases"/>
    <property type="match status" value="1"/>
</dbReference>
<sequence length="307" mass="34459">MTGPEPRVPVIDMWAPFVPSAEIIDDLRAGFPAELLSYLEVFTKQTISAEQFSDYVESRRCTDGQILDSLDAAGITRSLITGFDEKSTCGVTFVHNASVAALAVRHPGRFIPFAGADVVAGSSALDEFERWVVEHGFRGLSLRPFMIGRPATDPAYFPFYAKCVELDVPLSIHTSANWTRTRPSDLGHPRHIDDVACRFPELTILMSHGGYPWVLEACLIAWKHPNVYLELAAHRPRYFAAPGAGWEPLVRFGQTTIRDKIVYGTGGFLINRPYPELCDEMRGLPVQREVLEDWLWRNANRLLRLDT</sequence>
<evidence type="ECO:0000313" key="2">
    <source>
        <dbReference type="Proteomes" id="UP000466396"/>
    </source>
</evidence>
<reference evidence="1 2" key="1">
    <citation type="journal article" date="2019" name="Emerg. Microbes Infect.">
        <title>Comprehensive subspecies identification of 175 nontuberculous mycobacteria species based on 7547 genomic profiles.</title>
        <authorList>
            <person name="Matsumoto Y."/>
            <person name="Kinjo T."/>
            <person name="Motooka D."/>
            <person name="Nabeya D."/>
            <person name="Jung N."/>
            <person name="Uechi K."/>
            <person name="Horii T."/>
            <person name="Iida T."/>
            <person name="Fujita J."/>
            <person name="Nakamura S."/>
        </authorList>
    </citation>
    <scope>NUCLEOTIDE SEQUENCE [LARGE SCALE GENOMIC DNA]</scope>
    <source>
        <strain evidence="1 2">JCM 15657</strain>
    </source>
</reference>
<dbReference type="PANTHER" id="PTHR21240:SF19">
    <property type="entry name" value="CATALYTIC_ HYDROLASE"/>
    <property type="match status" value="1"/>
</dbReference>
<dbReference type="RefSeq" id="WP_085161499.1">
    <property type="nucleotide sequence ID" value="NZ_AP022581.1"/>
</dbReference>